<proteinExistence type="predicted"/>
<protein>
    <submittedName>
        <fullName evidence="1">Uncharacterized protein</fullName>
    </submittedName>
</protein>
<dbReference type="Proteomes" id="UP000092445">
    <property type="component" value="Unassembled WGS sequence"/>
</dbReference>
<keyword evidence="2" id="KW-1185">Reference proteome</keyword>
<dbReference type="EnsemblMetazoa" id="GPAI045225-RA">
    <property type="protein sequence ID" value="GPAI045225-PA"/>
    <property type="gene ID" value="GPAI045225"/>
</dbReference>
<name>A0A1B0AGS9_GLOPL</name>
<accession>A0A1B0AGS9</accession>
<reference evidence="1" key="2">
    <citation type="submission" date="2020-05" db="UniProtKB">
        <authorList>
            <consortium name="EnsemblMetazoa"/>
        </authorList>
    </citation>
    <scope>IDENTIFICATION</scope>
    <source>
        <strain evidence="1">IAEA</strain>
    </source>
</reference>
<dbReference type="AlphaFoldDB" id="A0A1B0AGS9"/>
<organism evidence="1 2">
    <name type="scientific">Glossina pallidipes</name>
    <name type="common">Tsetse fly</name>
    <dbReference type="NCBI Taxonomy" id="7398"/>
    <lineage>
        <taxon>Eukaryota</taxon>
        <taxon>Metazoa</taxon>
        <taxon>Ecdysozoa</taxon>
        <taxon>Arthropoda</taxon>
        <taxon>Hexapoda</taxon>
        <taxon>Insecta</taxon>
        <taxon>Pterygota</taxon>
        <taxon>Neoptera</taxon>
        <taxon>Endopterygota</taxon>
        <taxon>Diptera</taxon>
        <taxon>Brachycera</taxon>
        <taxon>Muscomorpha</taxon>
        <taxon>Hippoboscoidea</taxon>
        <taxon>Glossinidae</taxon>
        <taxon>Glossina</taxon>
    </lineage>
</organism>
<sequence length="188" mass="21150">MAFFKASVYRKALQKDECLTAMICEDVRCHETCDDNVCVDITNIRRQVPPCIGVPWRGVFPAQVKSITADNNLYVQIEENVFRITVIIAATFGLYGDKNEKRKVLSVLGNWRGILPCDGGVNLWERSKPPHPSCEALQERKAKLQQTYKLLKPILERGNISGPKVTYSSPAHFSMLKAILTPPIKGDF</sequence>
<evidence type="ECO:0000313" key="1">
    <source>
        <dbReference type="EnsemblMetazoa" id="GPAI045225-PA"/>
    </source>
</evidence>
<evidence type="ECO:0000313" key="2">
    <source>
        <dbReference type="Proteomes" id="UP000092445"/>
    </source>
</evidence>
<reference evidence="2" key="1">
    <citation type="submission" date="2014-03" db="EMBL/GenBank/DDBJ databases">
        <authorList>
            <person name="Aksoy S."/>
            <person name="Warren W."/>
            <person name="Wilson R.K."/>
        </authorList>
    </citation>
    <scope>NUCLEOTIDE SEQUENCE [LARGE SCALE GENOMIC DNA]</scope>
    <source>
        <strain evidence="2">IAEA</strain>
    </source>
</reference>
<dbReference type="VEuPathDB" id="VectorBase:GPAI045225"/>